<dbReference type="SMART" id="SM00409">
    <property type="entry name" value="IG"/>
    <property type="match status" value="2"/>
</dbReference>
<evidence type="ECO:0000256" key="1">
    <source>
        <dbReference type="ARBA" id="ARBA00022729"/>
    </source>
</evidence>
<dbReference type="GO" id="GO:0043025">
    <property type="term" value="C:neuronal cell body"/>
    <property type="evidence" value="ECO:0007669"/>
    <property type="project" value="TreeGrafter"/>
</dbReference>
<feature type="domain" description="Ig-like" evidence="6">
    <location>
        <begin position="25"/>
        <end position="118"/>
    </location>
</feature>
<keyword evidence="8" id="KW-1185">Reference proteome</keyword>
<feature type="signal peptide" evidence="5">
    <location>
        <begin position="1"/>
        <end position="22"/>
    </location>
</feature>
<evidence type="ECO:0000313" key="7">
    <source>
        <dbReference type="EMBL" id="KAJ7372551.1"/>
    </source>
</evidence>
<dbReference type="EMBL" id="MU826836">
    <property type="protein sequence ID" value="KAJ7372551.1"/>
    <property type="molecule type" value="Genomic_DNA"/>
</dbReference>
<dbReference type="SMART" id="SM00408">
    <property type="entry name" value="IGc2"/>
    <property type="match status" value="2"/>
</dbReference>
<dbReference type="InterPro" id="IPR003599">
    <property type="entry name" value="Ig_sub"/>
</dbReference>
<dbReference type="AlphaFoldDB" id="A0A9X0CRA1"/>
<dbReference type="PANTHER" id="PTHR45080:SF8">
    <property type="entry name" value="IG-LIKE DOMAIN-CONTAINING PROTEIN"/>
    <property type="match status" value="1"/>
</dbReference>
<dbReference type="SUPFAM" id="SSF48726">
    <property type="entry name" value="Immunoglobulin"/>
    <property type="match status" value="3"/>
</dbReference>
<dbReference type="InterPro" id="IPR013098">
    <property type="entry name" value="Ig_I-set"/>
</dbReference>
<comment type="caution">
    <text evidence="7">The sequence shown here is derived from an EMBL/GenBank/DDBJ whole genome shotgun (WGS) entry which is preliminary data.</text>
</comment>
<dbReference type="InterPro" id="IPR036179">
    <property type="entry name" value="Ig-like_dom_sf"/>
</dbReference>
<dbReference type="Gene3D" id="2.60.40.10">
    <property type="entry name" value="Immunoglobulins"/>
    <property type="match status" value="3"/>
</dbReference>
<keyword evidence="4" id="KW-0393">Immunoglobulin domain</keyword>
<dbReference type="Pfam" id="PF13927">
    <property type="entry name" value="Ig_3"/>
    <property type="match status" value="1"/>
</dbReference>
<dbReference type="GO" id="GO:0008046">
    <property type="term" value="F:axon guidance receptor activity"/>
    <property type="evidence" value="ECO:0007669"/>
    <property type="project" value="TreeGrafter"/>
</dbReference>
<keyword evidence="3" id="KW-1015">Disulfide bond</keyword>
<reference evidence="7" key="1">
    <citation type="submission" date="2023-01" db="EMBL/GenBank/DDBJ databases">
        <title>Genome assembly of the deep-sea coral Lophelia pertusa.</title>
        <authorList>
            <person name="Herrera S."/>
            <person name="Cordes E."/>
        </authorList>
    </citation>
    <scope>NUCLEOTIDE SEQUENCE</scope>
    <source>
        <strain evidence="7">USNM1676648</strain>
        <tissue evidence="7">Polyp</tissue>
    </source>
</reference>
<dbReference type="FunFam" id="2.60.40.10:FF:000189">
    <property type="entry name" value="Neogenin isoform 3"/>
    <property type="match status" value="1"/>
</dbReference>
<evidence type="ECO:0000313" key="8">
    <source>
        <dbReference type="Proteomes" id="UP001163046"/>
    </source>
</evidence>
<dbReference type="InterPro" id="IPR013783">
    <property type="entry name" value="Ig-like_fold"/>
</dbReference>
<feature type="chain" id="PRO_5040852994" description="Ig-like domain-containing protein" evidence="5">
    <location>
        <begin position="23"/>
        <end position="287"/>
    </location>
</feature>
<accession>A0A9X0CRA1</accession>
<keyword evidence="2" id="KW-0677">Repeat</keyword>
<dbReference type="PANTHER" id="PTHR45080">
    <property type="entry name" value="CONTACTIN 5"/>
    <property type="match status" value="1"/>
</dbReference>
<dbReference type="GO" id="GO:0030424">
    <property type="term" value="C:axon"/>
    <property type="evidence" value="ECO:0007669"/>
    <property type="project" value="TreeGrafter"/>
</dbReference>
<protein>
    <recommendedName>
        <fullName evidence="6">Ig-like domain-containing protein</fullName>
    </recommendedName>
</protein>
<dbReference type="Proteomes" id="UP001163046">
    <property type="component" value="Unassembled WGS sequence"/>
</dbReference>
<dbReference type="GO" id="GO:0050808">
    <property type="term" value="P:synapse organization"/>
    <property type="evidence" value="ECO:0007669"/>
    <property type="project" value="TreeGrafter"/>
</dbReference>
<dbReference type="InterPro" id="IPR003598">
    <property type="entry name" value="Ig_sub2"/>
</dbReference>
<evidence type="ECO:0000256" key="2">
    <source>
        <dbReference type="ARBA" id="ARBA00022737"/>
    </source>
</evidence>
<evidence type="ECO:0000256" key="3">
    <source>
        <dbReference type="ARBA" id="ARBA00023157"/>
    </source>
</evidence>
<proteinExistence type="predicted"/>
<evidence type="ECO:0000256" key="5">
    <source>
        <dbReference type="SAM" id="SignalP"/>
    </source>
</evidence>
<dbReference type="PROSITE" id="PS50835">
    <property type="entry name" value="IG_LIKE"/>
    <property type="match status" value="3"/>
</dbReference>
<evidence type="ECO:0000256" key="4">
    <source>
        <dbReference type="ARBA" id="ARBA00023319"/>
    </source>
</evidence>
<dbReference type="InterPro" id="IPR050958">
    <property type="entry name" value="Cell_Adh-Cytoskel_Orgn"/>
</dbReference>
<gene>
    <name evidence="7" type="ORF">OS493_019060</name>
</gene>
<name>A0A9X0CRA1_9CNID</name>
<evidence type="ECO:0000259" key="6">
    <source>
        <dbReference type="PROSITE" id="PS50835"/>
    </source>
</evidence>
<dbReference type="OrthoDB" id="5985314at2759"/>
<dbReference type="GO" id="GO:0007156">
    <property type="term" value="P:homophilic cell adhesion via plasma membrane adhesion molecules"/>
    <property type="evidence" value="ECO:0007669"/>
    <property type="project" value="TreeGrafter"/>
</dbReference>
<organism evidence="7 8">
    <name type="scientific">Desmophyllum pertusum</name>
    <dbReference type="NCBI Taxonomy" id="174260"/>
    <lineage>
        <taxon>Eukaryota</taxon>
        <taxon>Metazoa</taxon>
        <taxon>Cnidaria</taxon>
        <taxon>Anthozoa</taxon>
        <taxon>Hexacorallia</taxon>
        <taxon>Scleractinia</taxon>
        <taxon>Caryophylliina</taxon>
        <taxon>Caryophylliidae</taxon>
        <taxon>Desmophyllum</taxon>
    </lineage>
</organism>
<dbReference type="InterPro" id="IPR007110">
    <property type="entry name" value="Ig-like_dom"/>
</dbReference>
<dbReference type="Pfam" id="PF07679">
    <property type="entry name" value="I-set"/>
    <property type="match status" value="2"/>
</dbReference>
<feature type="domain" description="Ig-like" evidence="6">
    <location>
        <begin position="225"/>
        <end position="287"/>
    </location>
</feature>
<feature type="domain" description="Ig-like" evidence="6">
    <location>
        <begin position="130"/>
        <end position="214"/>
    </location>
</feature>
<keyword evidence="1 5" id="KW-0732">Signal</keyword>
<sequence length="287" mass="31174">MECHFVFALRAVVLCQMSVMCGFGPKRSSNSNPNGSKWSSRQKLHPLNMQSNGTPKPTITWYKNGVILNNRARAYKYPLPDGELLRLGRLLKSRHEGDYECKASNAAGSATSQTVSLTIYKAGSTPSGFPRIAKHPGFALITSGEDGTFECVATGTPPPVISWLKENKPIDLSDPRITIPTPGTVKITNVQAADEGLYECVATNSLGMVHSRLARLLHKVSFQKPVITSPPQPVTVDPETVVYLNCSATGFPKPSIVWELDGVRLAGEVLMACLPYKIYRSLGTTLA</sequence>
<dbReference type="GO" id="GO:0005886">
    <property type="term" value="C:plasma membrane"/>
    <property type="evidence" value="ECO:0007669"/>
    <property type="project" value="TreeGrafter"/>
</dbReference>